<organism evidence="2 3">
    <name type="scientific">Ajellomyces capsulatus (strain H143)</name>
    <name type="common">Darling's disease fungus</name>
    <name type="synonym">Histoplasma capsulatum</name>
    <dbReference type="NCBI Taxonomy" id="544712"/>
    <lineage>
        <taxon>Eukaryota</taxon>
        <taxon>Fungi</taxon>
        <taxon>Dikarya</taxon>
        <taxon>Ascomycota</taxon>
        <taxon>Pezizomycotina</taxon>
        <taxon>Eurotiomycetes</taxon>
        <taxon>Eurotiomycetidae</taxon>
        <taxon>Onygenales</taxon>
        <taxon>Ajellomycetaceae</taxon>
        <taxon>Histoplasma</taxon>
    </lineage>
</organism>
<dbReference type="AlphaFoldDB" id="C6HG30"/>
<dbReference type="Proteomes" id="UP000002624">
    <property type="component" value="Unassembled WGS sequence"/>
</dbReference>
<dbReference type="VEuPathDB" id="FungiDB:HCDG_05370"/>
<dbReference type="EMBL" id="GG692425">
    <property type="protein sequence ID" value="EER40781.1"/>
    <property type="molecule type" value="Genomic_DNA"/>
</dbReference>
<evidence type="ECO:0000256" key="1">
    <source>
        <dbReference type="SAM" id="MobiDB-lite"/>
    </source>
</evidence>
<sequence>MSTLTSLCRISPLWPKAAYFPHAKPDRLEYLQYPRPPGCRAINRSVPSRSLPKPRSRTAPFPNGFVCGRETPSDITPSGGIGARLVSASRLIAESTILPHLKMNPQGPLLRQSRS</sequence>
<dbReference type="HOGENOM" id="CLU_2108311_0_0_1"/>
<feature type="region of interest" description="Disordered" evidence="1">
    <location>
        <begin position="41"/>
        <end position="66"/>
    </location>
</feature>
<protein>
    <submittedName>
        <fullName evidence="2">Uncharacterized protein</fullName>
    </submittedName>
</protein>
<accession>C6HG30</accession>
<reference evidence="3" key="1">
    <citation type="submission" date="2009-05" db="EMBL/GenBank/DDBJ databases">
        <title>The genome sequence of Ajellomyces capsulatus strain H143.</title>
        <authorList>
            <person name="Champion M."/>
            <person name="Cuomo C.A."/>
            <person name="Ma L.-J."/>
            <person name="Henn M.R."/>
            <person name="Sil A."/>
            <person name="Goldman B."/>
            <person name="Young S.K."/>
            <person name="Kodira C.D."/>
            <person name="Zeng Q."/>
            <person name="Koehrsen M."/>
            <person name="Alvarado L."/>
            <person name="Berlin A.M."/>
            <person name="Borenstein D."/>
            <person name="Chen Z."/>
            <person name="Engels R."/>
            <person name="Freedman E."/>
            <person name="Gellesch M."/>
            <person name="Goldberg J."/>
            <person name="Griggs A."/>
            <person name="Gujja S."/>
            <person name="Heiman D.I."/>
            <person name="Hepburn T.A."/>
            <person name="Howarth C."/>
            <person name="Jen D."/>
            <person name="Larson L."/>
            <person name="Lewis B."/>
            <person name="Mehta T."/>
            <person name="Park D."/>
            <person name="Pearson M."/>
            <person name="Roberts A."/>
            <person name="Saif S."/>
            <person name="Shea T.D."/>
            <person name="Shenoy N."/>
            <person name="Sisk P."/>
            <person name="Stolte C."/>
            <person name="Sykes S."/>
            <person name="Walk T."/>
            <person name="White J."/>
            <person name="Yandava C."/>
            <person name="Klein B."/>
            <person name="McEwen J.G."/>
            <person name="Puccia R."/>
            <person name="Goldman G.H."/>
            <person name="Felipe M.S."/>
            <person name="Nino-Vega G."/>
            <person name="San-Blas G."/>
            <person name="Taylor J.W."/>
            <person name="Mendoza L."/>
            <person name="Galagan J.E."/>
            <person name="Nusbaum C."/>
            <person name="Birren B.W."/>
        </authorList>
    </citation>
    <scope>NUCLEOTIDE SEQUENCE [LARGE SCALE GENOMIC DNA]</scope>
    <source>
        <strain evidence="3">H143</strain>
    </source>
</reference>
<dbReference type="OMA" id="CRISPLW"/>
<evidence type="ECO:0000313" key="2">
    <source>
        <dbReference type="EMBL" id="EER40781.1"/>
    </source>
</evidence>
<gene>
    <name evidence="2" type="ORF">HCDG_05370</name>
</gene>
<evidence type="ECO:0000313" key="3">
    <source>
        <dbReference type="Proteomes" id="UP000002624"/>
    </source>
</evidence>
<proteinExistence type="predicted"/>
<name>C6HG30_AJECH</name>